<dbReference type="EnsemblPlants" id="Pp3c21_5730V3.1">
    <property type="protein sequence ID" value="Pp3c21_5730V3.1"/>
    <property type="gene ID" value="Pp3c21_5730"/>
</dbReference>
<gene>
    <name evidence="9" type="primary">LOC112274107</name>
    <name evidence="8" type="ORF">PHYPA_025775</name>
</gene>
<evidence type="ECO:0000256" key="2">
    <source>
        <dbReference type="ARBA" id="ARBA00022771"/>
    </source>
</evidence>
<feature type="compositionally biased region" description="Low complexity" evidence="5">
    <location>
        <begin position="488"/>
        <end position="497"/>
    </location>
</feature>
<dbReference type="InterPro" id="IPR000467">
    <property type="entry name" value="G_patch_dom"/>
</dbReference>
<dbReference type="GO" id="GO:0008270">
    <property type="term" value="F:zinc ion binding"/>
    <property type="evidence" value="ECO:0007669"/>
    <property type="project" value="UniProtKB-KW"/>
</dbReference>
<evidence type="ECO:0000256" key="1">
    <source>
        <dbReference type="ARBA" id="ARBA00022723"/>
    </source>
</evidence>
<dbReference type="Gramene" id="Pp3c21_5730V3.1">
    <property type="protein sequence ID" value="Pp3c21_5730V3.1"/>
    <property type="gene ID" value="Pp3c21_5730"/>
</dbReference>
<evidence type="ECO:0000256" key="5">
    <source>
        <dbReference type="SAM" id="MobiDB-lite"/>
    </source>
</evidence>
<feature type="region of interest" description="Disordered" evidence="5">
    <location>
        <begin position="488"/>
        <end position="510"/>
    </location>
</feature>
<feature type="compositionally biased region" description="Basic and acidic residues" evidence="5">
    <location>
        <begin position="499"/>
        <end position="510"/>
    </location>
</feature>
<dbReference type="PROSITE" id="PS50174">
    <property type="entry name" value="G_PATCH"/>
    <property type="match status" value="1"/>
</dbReference>
<dbReference type="Pfam" id="PF01585">
    <property type="entry name" value="G-patch"/>
    <property type="match status" value="1"/>
</dbReference>
<dbReference type="Pfam" id="PF18044">
    <property type="entry name" value="zf-CCCH_4"/>
    <property type="match status" value="1"/>
</dbReference>
<dbReference type="STRING" id="3218.A9RTG1"/>
<evidence type="ECO:0000313" key="9">
    <source>
        <dbReference type="EnsemblPlants" id="Pp3c21_5730V3.1"/>
    </source>
</evidence>
<proteinExistence type="predicted"/>
<reference evidence="8 10" key="1">
    <citation type="journal article" date="2008" name="Science">
        <title>The Physcomitrella genome reveals evolutionary insights into the conquest of land by plants.</title>
        <authorList>
            <person name="Rensing S."/>
            <person name="Lang D."/>
            <person name="Zimmer A."/>
            <person name="Terry A."/>
            <person name="Salamov A."/>
            <person name="Shapiro H."/>
            <person name="Nishiyama T."/>
            <person name="Perroud P.-F."/>
            <person name="Lindquist E."/>
            <person name="Kamisugi Y."/>
            <person name="Tanahashi T."/>
            <person name="Sakakibara K."/>
            <person name="Fujita T."/>
            <person name="Oishi K."/>
            <person name="Shin-I T."/>
            <person name="Kuroki Y."/>
            <person name="Toyoda A."/>
            <person name="Suzuki Y."/>
            <person name="Hashimoto A."/>
            <person name="Yamaguchi K."/>
            <person name="Sugano A."/>
            <person name="Kohara Y."/>
            <person name="Fujiyama A."/>
            <person name="Anterola A."/>
            <person name="Aoki S."/>
            <person name="Ashton N."/>
            <person name="Barbazuk W.B."/>
            <person name="Barker E."/>
            <person name="Bennetzen J."/>
            <person name="Bezanilla M."/>
            <person name="Blankenship R."/>
            <person name="Cho S.H."/>
            <person name="Dutcher S."/>
            <person name="Estelle M."/>
            <person name="Fawcett J.A."/>
            <person name="Gundlach H."/>
            <person name="Hanada K."/>
            <person name="Heyl A."/>
            <person name="Hicks K.A."/>
            <person name="Hugh J."/>
            <person name="Lohr M."/>
            <person name="Mayer K."/>
            <person name="Melkozernov A."/>
            <person name="Murata T."/>
            <person name="Nelson D."/>
            <person name="Pils B."/>
            <person name="Prigge M."/>
            <person name="Reiss B."/>
            <person name="Renner T."/>
            <person name="Rombauts S."/>
            <person name="Rushton P."/>
            <person name="Sanderfoot A."/>
            <person name="Schween G."/>
            <person name="Shiu S.-H."/>
            <person name="Stueber K."/>
            <person name="Theodoulou F.L."/>
            <person name="Tu H."/>
            <person name="Van de Peer Y."/>
            <person name="Verrier P.J."/>
            <person name="Waters E."/>
            <person name="Wood A."/>
            <person name="Yang L."/>
            <person name="Cove D."/>
            <person name="Cuming A."/>
            <person name="Hasebe M."/>
            <person name="Lucas S."/>
            <person name="Mishler D.B."/>
            <person name="Reski R."/>
            <person name="Grigoriev I."/>
            <person name="Quatrano R.S."/>
            <person name="Boore J.L."/>
        </authorList>
    </citation>
    <scope>NUCLEOTIDE SEQUENCE [LARGE SCALE GENOMIC DNA]</scope>
    <source>
        <strain evidence="9 10">cv. Gransden 2004</strain>
    </source>
</reference>
<dbReference type="PaxDb" id="3218-PP1S27_271V6.1"/>
<keyword evidence="10" id="KW-1185">Reference proteome</keyword>
<dbReference type="GeneID" id="112274107"/>
<accession>A9RTG1</accession>
<dbReference type="InterPro" id="IPR041367">
    <property type="entry name" value="Znf-CCCH_4"/>
</dbReference>
<dbReference type="EnsemblPlants" id="Pp3c21_5730V3.2">
    <property type="protein sequence ID" value="Pp3c21_5730V3.2"/>
    <property type="gene ID" value="Pp3c21_5730"/>
</dbReference>
<dbReference type="PANTHER" id="PTHR47650:SF2">
    <property type="entry name" value="ZINC FINGER CCCH DOMAIN-CONTAINING PROTEIN 22"/>
    <property type="match status" value="1"/>
</dbReference>
<feature type="domain" description="G-patch" evidence="7">
    <location>
        <begin position="296"/>
        <end position="344"/>
    </location>
</feature>
<feature type="region of interest" description="Disordered" evidence="5">
    <location>
        <begin position="248"/>
        <end position="275"/>
    </location>
</feature>
<evidence type="ECO:0000313" key="10">
    <source>
        <dbReference type="Proteomes" id="UP000006727"/>
    </source>
</evidence>
<dbReference type="eggNOG" id="KOG2185">
    <property type="taxonomic scope" value="Eukaryota"/>
</dbReference>
<evidence type="ECO:0000256" key="4">
    <source>
        <dbReference type="PROSITE-ProRule" id="PRU00723"/>
    </source>
</evidence>
<dbReference type="InterPro" id="IPR000571">
    <property type="entry name" value="Znf_CCCH"/>
</dbReference>
<sequence length="510" mass="56742">MGEANDETALEGELETHLEENRASLQAVDEALAVDFNNSELIMIREELQQAVKGAEESLLHLKRARLLREVDAMTQRQESPSEGGQIEVADELPQSVSRSDMGDVVPPQPFSVGSKCRFRHSDGRWYNGCILGMEDDSVARVAFLHPTSEKLQMCRFFLQQQCRFGNKCRLSHGLEAHLNALRNYEAPEWKQIPLGSAVLAEAGNGLWRAAELELWDEGQQRATIVFSADGKRMDVDKDDLAQSEYALLSDASDTSDEDGDESDDFVDEEERPTLGSFCAGVQTETVTFANWEKHTRGVASKMMASMGFREGMGLGVSGQGIIQPVKVQMRPAKQSLGFGQDNQDGEQGDAEKTAKKKKSRGGKRKRDQKWANAQRAAKSKMEVIEETRNVFDFINHHLTGQQVSATKSSKVRPGGSQTNCSGSVSDKQSLEKANRQTIVAHEDEIKELRSKVSKLQEMATRNRKEKVVYEAVGRKLVEARKALASAEAAHATTTHAVNSKEKERKWLRF</sequence>
<feature type="region of interest" description="Disordered" evidence="5">
    <location>
        <begin position="402"/>
        <end position="430"/>
    </location>
</feature>
<keyword evidence="3 4" id="KW-0862">Zinc</keyword>
<reference evidence="9" key="3">
    <citation type="submission" date="2020-12" db="UniProtKB">
        <authorList>
            <consortium name="EnsemblPlants"/>
        </authorList>
    </citation>
    <scope>IDENTIFICATION</scope>
</reference>
<dbReference type="Gramene" id="Pp3c21_5730V3.2">
    <property type="protein sequence ID" value="Pp3c21_5730V3.2"/>
    <property type="gene ID" value="Pp3c21_5730"/>
</dbReference>
<keyword evidence="2 4" id="KW-0863">Zinc-finger</keyword>
<dbReference type="AlphaFoldDB" id="A9RTG1"/>
<evidence type="ECO:0000259" key="6">
    <source>
        <dbReference type="PROSITE" id="PS50103"/>
    </source>
</evidence>
<dbReference type="HOGENOM" id="CLU_043217_0_0_1"/>
<dbReference type="GO" id="GO:0003676">
    <property type="term" value="F:nucleic acid binding"/>
    <property type="evidence" value="ECO:0007669"/>
    <property type="project" value="InterPro"/>
</dbReference>
<evidence type="ECO:0000259" key="7">
    <source>
        <dbReference type="PROSITE" id="PS50174"/>
    </source>
</evidence>
<dbReference type="SMART" id="SM00443">
    <property type="entry name" value="G_patch"/>
    <property type="match status" value="1"/>
</dbReference>
<dbReference type="RefSeq" id="XP_024359042.1">
    <property type="nucleotide sequence ID" value="XM_024503274.2"/>
</dbReference>
<dbReference type="OMA" id="QYTRGIG"/>
<evidence type="ECO:0000313" key="8">
    <source>
        <dbReference type="EMBL" id="PNR31654.1"/>
    </source>
</evidence>
<feature type="compositionally biased region" description="Basic residues" evidence="5">
    <location>
        <begin position="355"/>
        <end position="368"/>
    </location>
</feature>
<feature type="compositionally biased region" description="Acidic residues" evidence="5">
    <location>
        <begin position="254"/>
        <end position="271"/>
    </location>
</feature>
<evidence type="ECO:0008006" key="11">
    <source>
        <dbReference type="Google" id="ProtNLM"/>
    </source>
</evidence>
<evidence type="ECO:0000256" key="3">
    <source>
        <dbReference type="ARBA" id="ARBA00022833"/>
    </source>
</evidence>
<reference evidence="8 10" key="2">
    <citation type="journal article" date="2018" name="Plant J.">
        <title>The Physcomitrella patens chromosome-scale assembly reveals moss genome structure and evolution.</title>
        <authorList>
            <person name="Lang D."/>
            <person name="Ullrich K.K."/>
            <person name="Murat F."/>
            <person name="Fuchs J."/>
            <person name="Jenkins J."/>
            <person name="Haas F.B."/>
            <person name="Piednoel M."/>
            <person name="Gundlach H."/>
            <person name="Van Bel M."/>
            <person name="Meyberg R."/>
            <person name="Vives C."/>
            <person name="Morata J."/>
            <person name="Symeonidi A."/>
            <person name="Hiss M."/>
            <person name="Muchero W."/>
            <person name="Kamisugi Y."/>
            <person name="Saleh O."/>
            <person name="Blanc G."/>
            <person name="Decker E.L."/>
            <person name="van Gessel N."/>
            <person name="Grimwood J."/>
            <person name="Hayes R.D."/>
            <person name="Graham S.W."/>
            <person name="Gunter L.E."/>
            <person name="McDaniel S.F."/>
            <person name="Hoernstein S.N.W."/>
            <person name="Larsson A."/>
            <person name="Li F.W."/>
            <person name="Perroud P.F."/>
            <person name="Phillips J."/>
            <person name="Ranjan P."/>
            <person name="Rokshar D.S."/>
            <person name="Rothfels C.J."/>
            <person name="Schneider L."/>
            <person name="Shu S."/>
            <person name="Stevenson D.W."/>
            <person name="Thummler F."/>
            <person name="Tillich M."/>
            <person name="Villarreal Aguilar J.C."/>
            <person name="Widiez T."/>
            <person name="Wong G.K."/>
            <person name="Wymore A."/>
            <person name="Zhang Y."/>
            <person name="Zimmer A.D."/>
            <person name="Quatrano R.S."/>
            <person name="Mayer K.F.X."/>
            <person name="Goodstein D."/>
            <person name="Casacuberta J.M."/>
            <person name="Vandepoele K."/>
            <person name="Reski R."/>
            <person name="Cuming A.C."/>
            <person name="Tuskan G.A."/>
            <person name="Maumus F."/>
            <person name="Salse J."/>
            <person name="Schmutz J."/>
            <person name="Rensing S.A."/>
        </authorList>
    </citation>
    <scope>NUCLEOTIDE SEQUENCE [LARGE SCALE GENOMIC DNA]</scope>
    <source>
        <strain evidence="9 10">cv. Gransden 2004</strain>
    </source>
</reference>
<dbReference type="Proteomes" id="UP000006727">
    <property type="component" value="Chromosome 21"/>
</dbReference>
<dbReference type="EMBL" id="ABEU02000021">
    <property type="protein sequence ID" value="PNR31654.1"/>
    <property type="molecule type" value="Genomic_DNA"/>
</dbReference>
<feature type="compositionally biased region" description="Polar residues" evidence="5">
    <location>
        <begin position="416"/>
        <end position="428"/>
    </location>
</feature>
<dbReference type="Gene3D" id="2.30.30.1190">
    <property type="match status" value="1"/>
</dbReference>
<feature type="zinc finger region" description="C3H1-type" evidence="4">
    <location>
        <begin position="149"/>
        <end position="176"/>
    </location>
</feature>
<keyword evidence="1 4" id="KW-0479">Metal-binding</keyword>
<organism evidence="8">
    <name type="scientific">Physcomitrium patens</name>
    <name type="common">Spreading-leaved earth moss</name>
    <name type="synonym">Physcomitrella patens</name>
    <dbReference type="NCBI Taxonomy" id="3218"/>
    <lineage>
        <taxon>Eukaryota</taxon>
        <taxon>Viridiplantae</taxon>
        <taxon>Streptophyta</taxon>
        <taxon>Embryophyta</taxon>
        <taxon>Bryophyta</taxon>
        <taxon>Bryophytina</taxon>
        <taxon>Bryopsida</taxon>
        <taxon>Funariidae</taxon>
        <taxon>Funariales</taxon>
        <taxon>Funariaceae</taxon>
        <taxon>Physcomitrium</taxon>
    </lineage>
</organism>
<feature type="domain" description="C3H1-type" evidence="6">
    <location>
        <begin position="149"/>
        <end position="176"/>
    </location>
</feature>
<protein>
    <recommendedName>
        <fullName evidence="11">Zinc finger CCCH-type with G patch domain-containing protein</fullName>
    </recommendedName>
</protein>
<dbReference type="OrthoDB" id="4822at2759"/>
<name>A9RTG1_PHYPA</name>
<dbReference type="PANTHER" id="PTHR47650">
    <property type="entry name" value="ZINC FINGER CCCH DOMAIN-CONTAINING PROTEIN 22"/>
    <property type="match status" value="1"/>
</dbReference>
<feature type="region of interest" description="Disordered" evidence="5">
    <location>
        <begin position="336"/>
        <end position="379"/>
    </location>
</feature>
<dbReference type="SMART" id="SM00356">
    <property type="entry name" value="ZnF_C3H1"/>
    <property type="match status" value="1"/>
</dbReference>
<dbReference type="PROSITE" id="PS50103">
    <property type="entry name" value="ZF_C3H1"/>
    <property type="match status" value="1"/>
</dbReference>